<keyword evidence="3 4" id="KW-0732">Signal</keyword>
<feature type="domain" description="Solute-binding protein family 5" evidence="5">
    <location>
        <begin position="245"/>
        <end position="522"/>
    </location>
</feature>
<keyword evidence="7" id="KW-1185">Reference proteome</keyword>
<dbReference type="RefSeq" id="WP_076530802.1">
    <property type="nucleotide sequence ID" value="NZ_BMEH01000003.1"/>
</dbReference>
<proteinExistence type="inferred from homology"/>
<dbReference type="Gene3D" id="3.90.76.10">
    <property type="entry name" value="Dipeptide-binding Protein, Domain 1"/>
    <property type="match status" value="1"/>
</dbReference>
<dbReference type="InterPro" id="IPR039424">
    <property type="entry name" value="SBP_5"/>
</dbReference>
<evidence type="ECO:0000256" key="1">
    <source>
        <dbReference type="ARBA" id="ARBA00004418"/>
    </source>
</evidence>
<dbReference type="AlphaFoldDB" id="A0A1N7NCH8"/>
<dbReference type="GO" id="GO:1904680">
    <property type="term" value="F:peptide transmembrane transporter activity"/>
    <property type="evidence" value="ECO:0007669"/>
    <property type="project" value="TreeGrafter"/>
</dbReference>
<protein>
    <submittedName>
        <fullName evidence="6">Peptide/nickel transport system substrate-binding protein</fullName>
    </submittedName>
</protein>
<feature type="signal peptide" evidence="4">
    <location>
        <begin position="1"/>
        <end position="21"/>
    </location>
</feature>
<dbReference type="SUPFAM" id="SSF53850">
    <property type="entry name" value="Periplasmic binding protein-like II"/>
    <property type="match status" value="2"/>
</dbReference>
<feature type="chain" id="PRO_5012952833" evidence="4">
    <location>
        <begin position="22"/>
        <end position="528"/>
    </location>
</feature>
<dbReference type="Gene3D" id="3.40.190.10">
    <property type="entry name" value="Periplasmic binding protein-like II"/>
    <property type="match status" value="1"/>
</dbReference>
<comment type="similarity">
    <text evidence="2">Belongs to the bacterial solute-binding protein 5 family.</text>
</comment>
<dbReference type="STRING" id="1086013.SAMN05421774_103293"/>
<name>A0A1N7NCH8_9RHOB</name>
<dbReference type="CDD" id="cd00995">
    <property type="entry name" value="PBP2_NikA_DppA_OppA_like"/>
    <property type="match status" value="1"/>
</dbReference>
<evidence type="ECO:0000256" key="3">
    <source>
        <dbReference type="ARBA" id="ARBA00022729"/>
    </source>
</evidence>
<comment type="subcellular location">
    <subcellularLocation>
        <location evidence="1">Periplasm</location>
    </subcellularLocation>
</comment>
<dbReference type="Proteomes" id="UP000186141">
    <property type="component" value="Unassembled WGS sequence"/>
</dbReference>
<accession>A0A1N7NCH8</accession>
<evidence type="ECO:0000256" key="4">
    <source>
        <dbReference type="SAM" id="SignalP"/>
    </source>
</evidence>
<dbReference type="EMBL" id="FTOT01000003">
    <property type="protein sequence ID" value="SIS96064.1"/>
    <property type="molecule type" value="Genomic_DNA"/>
</dbReference>
<dbReference type="GO" id="GO:0015833">
    <property type="term" value="P:peptide transport"/>
    <property type="evidence" value="ECO:0007669"/>
    <property type="project" value="TreeGrafter"/>
</dbReference>
<organism evidence="6 7">
    <name type="scientific">Gemmobacter megaterium</name>
    <dbReference type="NCBI Taxonomy" id="1086013"/>
    <lineage>
        <taxon>Bacteria</taxon>
        <taxon>Pseudomonadati</taxon>
        <taxon>Pseudomonadota</taxon>
        <taxon>Alphaproteobacteria</taxon>
        <taxon>Rhodobacterales</taxon>
        <taxon>Paracoccaceae</taxon>
        <taxon>Gemmobacter</taxon>
    </lineage>
</organism>
<evidence type="ECO:0000259" key="5">
    <source>
        <dbReference type="Pfam" id="PF00496"/>
    </source>
</evidence>
<dbReference type="OrthoDB" id="9801912at2"/>
<gene>
    <name evidence="6" type="ORF">SAMN05421774_103293</name>
</gene>
<sequence>MHLRSTLMATGLVLAPLAALAEGRQVQPISFLTWPASNYQHYYETSNYIAESWRELGLDVQLDPQPFPSPMLSMWFTEHKFDVVMSVLSGSPARLDPEFFTVNQFARINDKPGGGNVGGFQSDALEALIPQQRKLYDPDARREVILEIQKILYDEQPEGLIASVKNTMAINTDRVQLDNYQPSPDGVRSIWNMLNMVSLADGPVKLGWTIDQDSWNPLVFKTLEDLDRLALVYDRLVVTGPDGKPRMWAAESIEVVNDTTIEAVLREGLTFSDGQPVTAQDVAFTFAFLKEKEATYFRSTLVSLSDVTAEGNRVRFTLTEPSASFVSQALGQVPILPKHVWEAMEAPQDFRNTEPVGSGPWALGYWRQGQEISFTRRAEHFMAPKADLLMIQFGSAEVLAAALRTGEIGVSLQPIVPTVVAEFANVPNLRLIQTQSNGHMSARYNIRSEPFSHKALRQALAWAIPREQIIEDVLGGDAIAIATPLVPSNAFWSDADLAVQAYDLDKARAILSDAGFTWDNRGRLRYPE</sequence>
<dbReference type="InterPro" id="IPR000914">
    <property type="entry name" value="SBP_5_dom"/>
</dbReference>
<evidence type="ECO:0000313" key="7">
    <source>
        <dbReference type="Proteomes" id="UP000186141"/>
    </source>
</evidence>
<reference evidence="6 7" key="1">
    <citation type="submission" date="2017-01" db="EMBL/GenBank/DDBJ databases">
        <authorList>
            <person name="Mah S.A."/>
            <person name="Swanson W.J."/>
            <person name="Moy G.W."/>
            <person name="Vacquier V.D."/>
        </authorList>
    </citation>
    <scope>NUCLEOTIDE SEQUENCE [LARGE SCALE GENOMIC DNA]</scope>
    <source>
        <strain evidence="6 7">DSM 26375</strain>
    </source>
</reference>
<dbReference type="Pfam" id="PF00496">
    <property type="entry name" value="SBP_bac_5"/>
    <property type="match status" value="1"/>
</dbReference>
<dbReference type="PANTHER" id="PTHR30290">
    <property type="entry name" value="PERIPLASMIC BINDING COMPONENT OF ABC TRANSPORTER"/>
    <property type="match status" value="1"/>
</dbReference>
<dbReference type="PANTHER" id="PTHR30290:SF64">
    <property type="entry name" value="ABC TRANSPORTER PERIPLASMIC BINDING PROTEIN"/>
    <property type="match status" value="1"/>
</dbReference>
<evidence type="ECO:0000313" key="6">
    <source>
        <dbReference type="EMBL" id="SIS96064.1"/>
    </source>
</evidence>
<dbReference type="Gene3D" id="3.10.105.10">
    <property type="entry name" value="Dipeptide-binding Protein, Domain 3"/>
    <property type="match status" value="2"/>
</dbReference>
<evidence type="ECO:0000256" key="2">
    <source>
        <dbReference type="ARBA" id="ARBA00005695"/>
    </source>
</evidence>